<protein>
    <recommendedName>
        <fullName evidence="3">SWIM-type domain-containing protein</fullName>
    </recommendedName>
</protein>
<dbReference type="EMBL" id="JQGA01001201">
    <property type="protein sequence ID" value="KGO68410.1"/>
    <property type="molecule type" value="Genomic_DNA"/>
</dbReference>
<dbReference type="AlphaFoldDB" id="A0A0A2KVL7"/>
<dbReference type="Proteomes" id="UP000030104">
    <property type="component" value="Unassembled WGS sequence"/>
</dbReference>
<name>A0A0A2KVL7_PENIT</name>
<organism evidence="1 2">
    <name type="scientific">Penicillium italicum</name>
    <name type="common">Blue mold</name>
    <dbReference type="NCBI Taxonomy" id="40296"/>
    <lineage>
        <taxon>Eukaryota</taxon>
        <taxon>Fungi</taxon>
        <taxon>Dikarya</taxon>
        <taxon>Ascomycota</taxon>
        <taxon>Pezizomycotina</taxon>
        <taxon>Eurotiomycetes</taxon>
        <taxon>Eurotiomycetidae</taxon>
        <taxon>Eurotiales</taxon>
        <taxon>Aspergillaceae</taxon>
        <taxon>Penicillium</taxon>
    </lineage>
</organism>
<evidence type="ECO:0000313" key="2">
    <source>
        <dbReference type="Proteomes" id="UP000030104"/>
    </source>
</evidence>
<evidence type="ECO:0008006" key="3">
    <source>
        <dbReference type="Google" id="ProtNLM"/>
    </source>
</evidence>
<keyword evidence="2" id="KW-1185">Reference proteome</keyword>
<reference evidence="1 2" key="1">
    <citation type="journal article" date="2015" name="Mol. Plant Microbe Interact.">
        <title>Genome, transcriptome, and functional analyses of Penicillium expansum provide new insights into secondary metabolism and pathogenicity.</title>
        <authorList>
            <person name="Ballester A.R."/>
            <person name="Marcet-Houben M."/>
            <person name="Levin E."/>
            <person name="Sela N."/>
            <person name="Selma-Lazaro C."/>
            <person name="Carmona L."/>
            <person name="Wisniewski M."/>
            <person name="Droby S."/>
            <person name="Gonzalez-Candelas L."/>
            <person name="Gabaldon T."/>
        </authorList>
    </citation>
    <scope>NUCLEOTIDE SEQUENCE [LARGE SCALE GENOMIC DNA]</scope>
    <source>
        <strain evidence="1 2">PHI-1</strain>
    </source>
</reference>
<proteinExistence type="predicted"/>
<dbReference type="HOGENOM" id="CLU_2776722_0_0_1"/>
<comment type="caution">
    <text evidence="1">The sequence shown here is derived from an EMBL/GenBank/DDBJ whole genome shotgun (WGS) entry which is preliminary data.</text>
</comment>
<gene>
    <name evidence="1" type="ORF">PITC_070350</name>
</gene>
<dbReference type="OrthoDB" id="2122982at2759"/>
<accession>A0A0A2KVL7</accession>
<dbReference type="PhylomeDB" id="A0A0A2KVL7"/>
<evidence type="ECO:0000313" key="1">
    <source>
        <dbReference type="EMBL" id="KGO68410.1"/>
    </source>
</evidence>
<sequence length="69" mass="7524">MCMIRHSIGGTANVPKMTFEVVGSTGNVYKTIIGKVPTCDCPDVIFRKVQCKHICFGKSQPSSADTYLL</sequence>
<dbReference type="STRING" id="40296.A0A0A2KVL7"/>